<evidence type="ECO:0000313" key="2">
    <source>
        <dbReference type="EMBL" id="KAI1728086.1"/>
    </source>
</evidence>
<sequence>MLDPSIFLLNLDDSDSETEMPRKPSMAKPKAKTFIPRAKPATGQNRWSPPRTSFFRGPQPSAMSMPRENLIRKEAVLNMFINEAAKQLLGVFGNSVHRLSFWLLDRSKALAHHCGRCGRRTGKYCKIASAPAVGQTHRYRVCRKCCDCSNGLQEEEE</sequence>
<keyword evidence="3" id="KW-1185">Reference proteome</keyword>
<evidence type="ECO:0000256" key="1">
    <source>
        <dbReference type="SAM" id="MobiDB-lite"/>
    </source>
</evidence>
<gene>
    <name evidence="2" type="ORF">DdX_00240</name>
</gene>
<evidence type="ECO:0000313" key="3">
    <source>
        <dbReference type="Proteomes" id="UP001201812"/>
    </source>
</evidence>
<dbReference type="EMBL" id="JAKKPZ010000001">
    <property type="protein sequence ID" value="KAI1728086.1"/>
    <property type="molecule type" value="Genomic_DNA"/>
</dbReference>
<feature type="region of interest" description="Disordered" evidence="1">
    <location>
        <begin position="39"/>
        <end position="63"/>
    </location>
</feature>
<accession>A0AAD4NH11</accession>
<feature type="compositionally biased region" description="Polar residues" evidence="1">
    <location>
        <begin position="42"/>
        <end position="51"/>
    </location>
</feature>
<dbReference type="Proteomes" id="UP001201812">
    <property type="component" value="Unassembled WGS sequence"/>
</dbReference>
<organism evidence="2 3">
    <name type="scientific">Ditylenchus destructor</name>
    <dbReference type="NCBI Taxonomy" id="166010"/>
    <lineage>
        <taxon>Eukaryota</taxon>
        <taxon>Metazoa</taxon>
        <taxon>Ecdysozoa</taxon>
        <taxon>Nematoda</taxon>
        <taxon>Chromadorea</taxon>
        <taxon>Rhabditida</taxon>
        <taxon>Tylenchina</taxon>
        <taxon>Tylenchomorpha</taxon>
        <taxon>Sphaerularioidea</taxon>
        <taxon>Anguinidae</taxon>
        <taxon>Anguininae</taxon>
        <taxon>Ditylenchus</taxon>
    </lineage>
</organism>
<protein>
    <submittedName>
        <fullName evidence="2">Uncharacterized protein</fullName>
    </submittedName>
</protein>
<proteinExistence type="predicted"/>
<reference evidence="2" key="1">
    <citation type="submission" date="2022-01" db="EMBL/GenBank/DDBJ databases">
        <title>Genome Sequence Resource for Two Populations of Ditylenchus destructor, the Migratory Endoparasitic Phytonematode.</title>
        <authorList>
            <person name="Zhang H."/>
            <person name="Lin R."/>
            <person name="Xie B."/>
        </authorList>
    </citation>
    <scope>NUCLEOTIDE SEQUENCE</scope>
    <source>
        <strain evidence="2">BazhouSP</strain>
    </source>
</reference>
<comment type="caution">
    <text evidence="2">The sequence shown here is derived from an EMBL/GenBank/DDBJ whole genome shotgun (WGS) entry which is preliminary data.</text>
</comment>
<dbReference type="AlphaFoldDB" id="A0AAD4NH11"/>
<name>A0AAD4NH11_9BILA</name>